<feature type="region of interest" description="Disordered" evidence="1">
    <location>
        <begin position="50"/>
        <end position="74"/>
    </location>
</feature>
<evidence type="ECO:0000256" key="1">
    <source>
        <dbReference type="SAM" id="MobiDB-lite"/>
    </source>
</evidence>
<gene>
    <name evidence="2" type="ORF">PENVUL_c092G04232</name>
</gene>
<evidence type="ECO:0000313" key="2">
    <source>
        <dbReference type="EMBL" id="OQD96475.1"/>
    </source>
</evidence>
<dbReference type="Proteomes" id="UP000191518">
    <property type="component" value="Unassembled WGS sequence"/>
</dbReference>
<dbReference type="AlphaFoldDB" id="A0A1V6R4S4"/>
<evidence type="ECO:0000313" key="3">
    <source>
        <dbReference type="Proteomes" id="UP000191518"/>
    </source>
</evidence>
<keyword evidence="3" id="KW-1185">Reference proteome</keyword>
<protein>
    <submittedName>
        <fullName evidence="2">Uncharacterized protein</fullName>
    </submittedName>
</protein>
<comment type="caution">
    <text evidence="2">The sequence shown here is derived from an EMBL/GenBank/DDBJ whole genome shotgun (WGS) entry which is preliminary data.</text>
</comment>
<dbReference type="EMBL" id="MDYP01000092">
    <property type="protein sequence ID" value="OQD96475.1"/>
    <property type="molecule type" value="Genomic_DNA"/>
</dbReference>
<name>A0A1V6R4S4_9EURO</name>
<sequence>MDMAGLKYTTPSTGRRTATVGLSESHLTSINKIGSRRDRLRELSETCKPQTNTLADTPNPRIGTIDAGPTDQRVTTEPVEPIVQSIQHNRTNESEEEPL</sequence>
<organism evidence="2 3">
    <name type="scientific">Penicillium vulpinum</name>
    <dbReference type="NCBI Taxonomy" id="29845"/>
    <lineage>
        <taxon>Eukaryota</taxon>
        <taxon>Fungi</taxon>
        <taxon>Dikarya</taxon>
        <taxon>Ascomycota</taxon>
        <taxon>Pezizomycotina</taxon>
        <taxon>Eurotiomycetes</taxon>
        <taxon>Eurotiomycetidae</taxon>
        <taxon>Eurotiales</taxon>
        <taxon>Aspergillaceae</taxon>
        <taxon>Penicillium</taxon>
    </lineage>
</organism>
<accession>A0A1V6R4S4</accession>
<proteinExistence type="predicted"/>
<reference evidence="3" key="1">
    <citation type="journal article" date="2017" name="Nat. Microbiol.">
        <title>Global analysis of biosynthetic gene clusters reveals vast potential of secondary metabolite production in Penicillium species.</title>
        <authorList>
            <person name="Nielsen J.C."/>
            <person name="Grijseels S."/>
            <person name="Prigent S."/>
            <person name="Ji B."/>
            <person name="Dainat J."/>
            <person name="Nielsen K.F."/>
            <person name="Frisvad J.C."/>
            <person name="Workman M."/>
            <person name="Nielsen J."/>
        </authorList>
    </citation>
    <scope>NUCLEOTIDE SEQUENCE [LARGE SCALE GENOMIC DNA]</scope>
    <source>
        <strain evidence="3">IBT 29486</strain>
    </source>
</reference>